<feature type="transmembrane region" description="Helical" evidence="1">
    <location>
        <begin position="104"/>
        <end position="123"/>
    </location>
</feature>
<dbReference type="AlphaFoldDB" id="A0A4V6NQI4"/>
<organism evidence="2 3">
    <name type="scientific">Tenacibaculum skagerrakense</name>
    <dbReference type="NCBI Taxonomy" id="186571"/>
    <lineage>
        <taxon>Bacteria</taxon>
        <taxon>Pseudomonadati</taxon>
        <taxon>Bacteroidota</taxon>
        <taxon>Flavobacteriia</taxon>
        <taxon>Flavobacteriales</taxon>
        <taxon>Flavobacteriaceae</taxon>
        <taxon>Tenacibaculum</taxon>
    </lineage>
</organism>
<keyword evidence="1" id="KW-1133">Transmembrane helix</keyword>
<keyword evidence="1" id="KW-0812">Transmembrane</keyword>
<accession>A0A4V6NQI4</accession>
<evidence type="ECO:0000313" key="3">
    <source>
        <dbReference type="Proteomes" id="UP000294564"/>
    </source>
</evidence>
<sequence length="136" mass="16241">MNKYKQTFGVSEIGKFQFYSGILIGLGYAFTLNYLFRLTLRLCNLGMYIDDWSLNYEINPFYYLLIAFSSVCFAFCFTTNLWMSKVYVKDKRRKLKIRKAQFNSIWILFGTLMFLLRLFWYLAGVEITIENDFPLL</sequence>
<protein>
    <submittedName>
        <fullName evidence="2">Uncharacterized protein</fullName>
    </submittedName>
</protein>
<gene>
    <name evidence="2" type="ORF">EV195_107132</name>
</gene>
<evidence type="ECO:0000256" key="1">
    <source>
        <dbReference type="SAM" id="Phobius"/>
    </source>
</evidence>
<keyword evidence="1" id="KW-0472">Membrane</keyword>
<evidence type="ECO:0000313" key="2">
    <source>
        <dbReference type="EMBL" id="TCP23966.1"/>
    </source>
</evidence>
<feature type="transmembrane region" description="Helical" evidence="1">
    <location>
        <begin position="21"/>
        <end position="40"/>
    </location>
</feature>
<dbReference type="EMBL" id="SLXM01000007">
    <property type="protein sequence ID" value="TCP23966.1"/>
    <property type="molecule type" value="Genomic_DNA"/>
</dbReference>
<comment type="caution">
    <text evidence="2">The sequence shown here is derived from an EMBL/GenBank/DDBJ whole genome shotgun (WGS) entry which is preliminary data.</text>
</comment>
<proteinExistence type="predicted"/>
<dbReference type="RefSeq" id="WP_132795238.1">
    <property type="nucleotide sequence ID" value="NZ_SLXM01000007.1"/>
</dbReference>
<keyword evidence="3" id="KW-1185">Reference proteome</keyword>
<reference evidence="2 3" key="1">
    <citation type="submission" date="2019-03" db="EMBL/GenBank/DDBJ databases">
        <title>Genomic Encyclopedia of Type Strains, Phase IV (KMG-IV): sequencing the most valuable type-strain genomes for metagenomic binning, comparative biology and taxonomic classification.</title>
        <authorList>
            <person name="Goeker M."/>
        </authorList>
    </citation>
    <scope>NUCLEOTIDE SEQUENCE [LARGE SCALE GENOMIC DNA]</scope>
    <source>
        <strain evidence="2 3">DSM 14836</strain>
    </source>
</reference>
<dbReference type="OrthoDB" id="1428480at2"/>
<dbReference type="Proteomes" id="UP000294564">
    <property type="component" value="Unassembled WGS sequence"/>
</dbReference>
<feature type="transmembrane region" description="Helical" evidence="1">
    <location>
        <begin position="60"/>
        <end position="83"/>
    </location>
</feature>
<name>A0A4V6NQI4_9FLAO</name>